<dbReference type="PANTHER" id="PTHR34846">
    <property type="entry name" value="4-CARBOXYMUCONOLACTONE DECARBOXYLASE FAMILY PROTEIN (AFU_ORTHOLOGUE AFUA_6G11590)"/>
    <property type="match status" value="1"/>
</dbReference>
<dbReference type="AlphaFoldDB" id="A0A848KDE5"/>
<keyword evidence="2" id="KW-1185">Reference proteome</keyword>
<comment type="caution">
    <text evidence="1">The sequence shown here is derived from an EMBL/GenBank/DDBJ whole genome shotgun (WGS) entry which is preliminary data.</text>
</comment>
<gene>
    <name evidence="1" type="ORF">FGL95_06695</name>
</gene>
<reference evidence="1 2" key="2">
    <citation type="submission" date="2020-06" db="EMBL/GenBank/DDBJ databases">
        <title>Antribacter stalactiti gen. nov., sp. nov., a new member of the family Nacardiaceae isolated from a cave.</title>
        <authorList>
            <person name="Kim I.S."/>
        </authorList>
    </citation>
    <scope>NUCLEOTIDE SEQUENCE [LARGE SCALE GENOMIC DNA]</scope>
    <source>
        <strain evidence="1 2">YC2-7</strain>
    </source>
</reference>
<accession>A0A848KDE5</accession>
<sequence length="321" mass="36027">MTADGSRILERTLNSGQFEIPEGRIELGKLSEVGPLNWLAHRAAGLVLGTPSVKGAEALSLNPWLLWTWLVHSAAITPLRRRRDPNIQLVILRTVWNAHGRYEWYVHFHVSRLGGVSPETIERVTKGPDEPGWTDEQRALLQAVDDIQRDHQISDVTWKELEPFLDNRRIAELFFVIGLYDHLAMLFNSVGLQPEPKRYNWAPLMLTRRPDDGDALLPDALRRVEPLLTGVLPYGDIVVGARRVRAVVLDEGSQIAIPLAYGKARLWITDLLAAGSAQIALADRILEITQPRIVDATQTYAMSARVQRLSRLMPVLIADVS</sequence>
<dbReference type="Gene3D" id="1.20.1290.10">
    <property type="entry name" value="AhpD-like"/>
    <property type="match status" value="1"/>
</dbReference>
<dbReference type="SUPFAM" id="SSF69118">
    <property type="entry name" value="AhpD-like"/>
    <property type="match status" value="1"/>
</dbReference>
<proteinExistence type="predicted"/>
<dbReference type="Proteomes" id="UP000535543">
    <property type="component" value="Unassembled WGS sequence"/>
</dbReference>
<dbReference type="InterPro" id="IPR029032">
    <property type="entry name" value="AhpD-like"/>
</dbReference>
<protein>
    <submittedName>
        <fullName evidence="1">Carboxymuconolactone decarboxylase family protein</fullName>
    </submittedName>
</protein>
<dbReference type="EMBL" id="VCQU01000002">
    <property type="protein sequence ID" value="NMN94722.1"/>
    <property type="molecule type" value="Genomic_DNA"/>
</dbReference>
<dbReference type="PANTHER" id="PTHR34846:SF5">
    <property type="entry name" value="CARBOXYMUCONOLACTONE DECARBOXYLASE-LIKE DOMAIN-CONTAINING PROTEIN"/>
    <property type="match status" value="1"/>
</dbReference>
<name>A0A848KDE5_9NOCA</name>
<evidence type="ECO:0000313" key="2">
    <source>
        <dbReference type="Proteomes" id="UP000535543"/>
    </source>
</evidence>
<organism evidence="1 2">
    <name type="scientific">Antrihabitans stalactiti</name>
    <dbReference type="NCBI Taxonomy" id="2584121"/>
    <lineage>
        <taxon>Bacteria</taxon>
        <taxon>Bacillati</taxon>
        <taxon>Actinomycetota</taxon>
        <taxon>Actinomycetes</taxon>
        <taxon>Mycobacteriales</taxon>
        <taxon>Nocardiaceae</taxon>
        <taxon>Antrihabitans</taxon>
    </lineage>
</organism>
<reference evidence="1 2" key="1">
    <citation type="submission" date="2019-05" db="EMBL/GenBank/DDBJ databases">
        <authorList>
            <person name="Lee S.D."/>
        </authorList>
    </citation>
    <scope>NUCLEOTIDE SEQUENCE [LARGE SCALE GENOMIC DNA]</scope>
    <source>
        <strain evidence="1 2">YC2-7</strain>
    </source>
</reference>
<evidence type="ECO:0000313" key="1">
    <source>
        <dbReference type="EMBL" id="NMN94722.1"/>
    </source>
</evidence>